<sequence length="474" mass="53897">MPQGFWRPLLLLLCTGQFSAVITVHNDLPLYLHYEDSSPTIHSLPRSLKRNRRDSSNLPQEKSDAEKEGPDMWNTHIPDDVEVEKENNTVDHQYYIMTTYANRSEQLKKYWVDIDEMLKKPGVVGNASHPLLSGTYRRAVGARLTFKFPFYGHYMSNLTIATGGFLYVGDQTHNWLAATQYIAPLMANFHTALDGSCILYADDGERFVVEWRKVQLREQHEAGSFSFQTTLFKNGSIVFAYKQVPMNVSHISEEQHPVKCGISDAYLYHHMLMNHGIMSPKRVIYEYHRIEVPLDKVVADTVVYLDAQPACIQFQTCEACSNVTLKHFTCSWCHAKKSHGGPFCTDQGGIHRRRQHWAENNCKNQGKNMYCNAETDEDEVEDDSSTPAAERPSSPDDVIPLDKERRAEKAKGKADGGGYAALVFFLGSSLCVIGWLAYAYYNPHTASGQLLIKYRPSRWRVPSSHVRYSASVHM</sequence>
<comment type="caution">
    <text evidence="8">The sequence shown here is derived from an EMBL/GenBank/DDBJ whole genome shotgun (WGS) entry which is preliminary data.</text>
</comment>
<name>A0AA36GVF3_CYLNA</name>
<proteinExistence type="predicted"/>
<keyword evidence="9" id="KW-1185">Reference proteome</keyword>
<reference evidence="8" key="1">
    <citation type="submission" date="2023-07" db="EMBL/GenBank/DDBJ databases">
        <authorList>
            <consortium name="CYATHOMIX"/>
        </authorList>
    </citation>
    <scope>NUCLEOTIDE SEQUENCE</scope>
    <source>
        <strain evidence="8">N/A</strain>
    </source>
</reference>
<accession>A0AA36GVF3</accession>
<evidence type="ECO:0000256" key="6">
    <source>
        <dbReference type="SAM" id="Phobius"/>
    </source>
</evidence>
<dbReference type="AlphaFoldDB" id="A0AA36GVF3"/>
<dbReference type="GO" id="GO:0016020">
    <property type="term" value="C:membrane"/>
    <property type="evidence" value="ECO:0007669"/>
    <property type="project" value="UniProtKB-SubCell"/>
</dbReference>
<organism evidence="8 9">
    <name type="scientific">Cylicocyclus nassatus</name>
    <name type="common">Nematode worm</name>
    <dbReference type="NCBI Taxonomy" id="53992"/>
    <lineage>
        <taxon>Eukaryota</taxon>
        <taxon>Metazoa</taxon>
        <taxon>Ecdysozoa</taxon>
        <taxon>Nematoda</taxon>
        <taxon>Chromadorea</taxon>
        <taxon>Rhabditida</taxon>
        <taxon>Rhabditina</taxon>
        <taxon>Rhabditomorpha</taxon>
        <taxon>Strongyloidea</taxon>
        <taxon>Strongylidae</taxon>
        <taxon>Cylicocyclus</taxon>
    </lineage>
</organism>
<keyword evidence="6" id="KW-0472">Membrane</keyword>
<keyword evidence="3 7" id="KW-0732">Signal</keyword>
<feature type="chain" id="PRO_5041400538" evidence="7">
    <location>
        <begin position="21"/>
        <end position="474"/>
    </location>
</feature>
<feature type="region of interest" description="Disordered" evidence="5">
    <location>
        <begin position="375"/>
        <end position="402"/>
    </location>
</feature>
<feature type="signal peptide" evidence="7">
    <location>
        <begin position="1"/>
        <end position="20"/>
    </location>
</feature>
<dbReference type="PANTHER" id="PTHR13055">
    <property type="entry name" value="TUMOR ENDOTHELIAL MARKER 7 RELATED"/>
    <property type="match status" value="1"/>
</dbReference>
<feature type="compositionally biased region" description="Acidic residues" evidence="5">
    <location>
        <begin position="375"/>
        <end position="384"/>
    </location>
</feature>
<evidence type="ECO:0000256" key="2">
    <source>
        <dbReference type="ARBA" id="ARBA00022692"/>
    </source>
</evidence>
<protein>
    <submittedName>
        <fullName evidence="8">Uncharacterized protein</fullName>
    </submittedName>
</protein>
<evidence type="ECO:0000256" key="3">
    <source>
        <dbReference type="ARBA" id="ARBA00022729"/>
    </source>
</evidence>
<gene>
    <name evidence="8" type="ORF">CYNAS_LOCUS10854</name>
</gene>
<feature type="compositionally biased region" description="Basic and acidic residues" evidence="5">
    <location>
        <begin position="61"/>
        <end position="70"/>
    </location>
</feature>
<comment type="subcellular location">
    <subcellularLocation>
        <location evidence="1">Membrane</location>
        <topology evidence="1">Single-pass type I membrane protein</topology>
    </subcellularLocation>
</comment>
<evidence type="ECO:0000256" key="4">
    <source>
        <dbReference type="ARBA" id="ARBA00022989"/>
    </source>
</evidence>
<feature type="transmembrane region" description="Helical" evidence="6">
    <location>
        <begin position="419"/>
        <end position="441"/>
    </location>
</feature>
<evidence type="ECO:0000256" key="5">
    <source>
        <dbReference type="SAM" id="MobiDB-lite"/>
    </source>
</evidence>
<evidence type="ECO:0000313" key="9">
    <source>
        <dbReference type="Proteomes" id="UP001176961"/>
    </source>
</evidence>
<evidence type="ECO:0000256" key="1">
    <source>
        <dbReference type="ARBA" id="ARBA00004479"/>
    </source>
</evidence>
<evidence type="ECO:0000313" key="8">
    <source>
        <dbReference type="EMBL" id="CAJ0598871.1"/>
    </source>
</evidence>
<evidence type="ECO:0000256" key="7">
    <source>
        <dbReference type="SAM" id="SignalP"/>
    </source>
</evidence>
<keyword evidence="2 6" id="KW-0812">Transmembrane</keyword>
<feature type="region of interest" description="Disordered" evidence="5">
    <location>
        <begin position="39"/>
        <end position="80"/>
    </location>
</feature>
<dbReference type="EMBL" id="CATQJL010000223">
    <property type="protein sequence ID" value="CAJ0598871.1"/>
    <property type="molecule type" value="Genomic_DNA"/>
</dbReference>
<keyword evidence="4 6" id="KW-1133">Transmembrane helix</keyword>
<dbReference type="Proteomes" id="UP001176961">
    <property type="component" value="Unassembled WGS sequence"/>
</dbReference>
<dbReference type="PANTHER" id="PTHR13055:SF12">
    <property type="entry name" value="LD40707P"/>
    <property type="match status" value="1"/>
</dbReference>
<dbReference type="InterPro" id="IPR031152">
    <property type="entry name" value="PLXDC"/>
</dbReference>